<sequence length="629" mass="66598">MRRRHATRITPGAAAGRHWARLSSIVSVIGLAAAALLAAVAVWMKLYDRGDERLKDLIVWSIALTGAGLAAGVVGKVADLRADRARHDVQWRASVRSLLRECPGGSLPRLSQLTDAALGVTPTRYSAGDAPYVARPAADQALAGLLKPEGPPFAFVLVVGREKSGKSRTAAQAARVAWAKTDPPILLPLDGKALADLVALDPPLRLTGPTPVWMDAAAVPDLNALSGPVLEAVAGYGPLVVTMTAATWNEIENGGPIAIGARQALERAASPVFLEFEMTEAEKADARRLYPSEEITASIAETLVGGSTLLKKYWAGPDEQPVGCAIVRAAVDMRRAGLTRPVTRAELQALISLYWSGAQGSARPVDDVFDAGLEWAAKPVASEVALITGVSGGWQVLGYVAAADDGENLIPPRRIPSQLWTEILTRATPEDAAAIGVNAYLRGEAEVAVQALRKAALSGHPDAPFAAVALGIVLSEQGDRQGAKEAYQMAQANGVVPGYQLDLGVTVRTESLEEGQIALFLQPGEPIEITASWSFSGRVVPIFLAALSAAEKHWTVKAFVNRYDGGESLPMGTVEVPVRGPFFSENEVYSATIGTRAPREPGVYQFTVVEFLGGAAMFQETPLHEVVEF</sequence>
<dbReference type="AlphaFoldDB" id="A0A4R6JBQ0"/>
<dbReference type="InterPro" id="IPR011990">
    <property type="entry name" value="TPR-like_helical_dom_sf"/>
</dbReference>
<reference evidence="2 3" key="1">
    <citation type="submission" date="2019-03" db="EMBL/GenBank/DDBJ databases">
        <title>Sequencing the genomes of 1000 actinobacteria strains.</title>
        <authorList>
            <person name="Klenk H.-P."/>
        </authorList>
    </citation>
    <scope>NUCLEOTIDE SEQUENCE [LARGE SCALE GENOMIC DNA]</scope>
    <source>
        <strain evidence="2 3">DSM 43805</strain>
    </source>
</reference>
<accession>A0A4R6JBQ0</accession>
<proteinExistence type="predicted"/>
<feature type="transmembrane region" description="Helical" evidence="1">
    <location>
        <begin position="21"/>
        <end position="46"/>
    </location>
</feature>
<keyword evidence="1" id="KW-0812">Transmembrane</keyword>
<keyword evidence="1" id="KW-0472">Membrane</keyword>
<evidence type="ECO:0008006" key="4">
    <source>
        <dbReference type="Google" id="ProtNLM"/>
    </source>
</evidence>
<dbReference type="Proteomes" id="UP000294901">
    <property type="component" value="Unassembled WGS sequence"/>
</dbReference>
<dbReference type="Gene3D" id="1.25.40.10">
    <property type="entry name" value="Tetratricopeptide repeat domain"/>
    <property type="match status" value="1"/>
</dbReference>
<dbReference type="EMBL" id="SNWR01000002">
    <property type="protein sequence ID" value="TDO32351.1"/>
    <property type="molecule type" value="Genomic_DNA"/>
</dbReference>
<evidence type="ECO:0000256" key="1">
    <source>
        <dbReference type="SAM" id="Phobius"/>
    </source>
</evidence>
<evidence type="ECO:0000313" key="3">
    <source>
        <dbReference type="Proteomes" id="UP000294901"/>
    </source>
</evidence>
<comment type="caution">
    <text evidence="2">The sequence shown here is derived from an EMBL/GenBank/DDBJ whole genome shotgun (WGS) entry which is preliminary data.</text>
</comment>
<keyword evidence="3" id="KW-1185">Reference proteome</keyword>
<keyword evidence="1" id="KW-1133">Transmembrane helix</keyword>
<name>A0A4R6JBQ0_9ACTN</name>
<gene>
    <name evidence="2" type="ORF">C8E87_7808</name>
</gene>
<protein>
    <recommendedName>
        <fullName evidence="4">Tetratricopeptide repeat protein</fullName>
    </recommendedName>
</protein>
<organism evidence="2 3">
    <name type="scientific">Paractinoplanes brasiliensis</name>
    <dbReference type="NCBI Taxonomy" id="52695"/>
    <lineage>
        <taxon>Bacteria</taxon>
        <taxon>Bacillati</taxon>
        <taxon>Actinomycetota</taxon>
        <taxon>Actinomycetes</taxon>
        <taxon>Micromonosporales</taxon>
        <taxon>Micromonosporaceae</taxon>
        <taxon>Paractinoplanes</taxon>
    </lineage>
</organism>
<evidence type="ECO:0000313" key="2">
    <source>
        <dbReference type="EMBL" id="TDO32351.1"/>
    </source>
</evidence>